<name>A0A1F4T8U0_UNCSA</name>
<feature type="active site" description="Charge relay system" evidence="5">
    <location>
        <position position="197"/>
    </location>
</feature>
<dbReference type="GO" id="GO:0004252">
    <property type="term" value="F:serine-type endopeptidase activity"/>
    <property type="evidence" value="ECO:0007669"/>
    <property type="project" value="UniProtKB-UniRule"/>
</dbReference>
<dbReference type="PROSITE" id="PS00137">
    <property type="entry name" value="SUBTILASE_HIS"/>
    <property type="match status" value="1"/>
</dbReference>
<evidence type="ECO:0000256" key="4">
    <source>
        <dbReference type="ARBA" id="ARBA00022825"/>
    </source>
</evidence>
<protein>
    <recommendedName>
        <fullName evidence="7">Peptidase S8/S53 domain-containing protein</fullName>
    </recommendedName>
</protein>
<evidence type="ECO:0000313" key="9">
    <source>
        <dbReference type="Proteomes" id="UP000178602"/>
    </source>
</evidence>
<accession>A0A1F4T8U0</accession>
<comment type="caution">
    <text evidence="8">The sequence shown here is derived from an EMBL/GenBank/DDBJ whole genome shotgun (WGS) entry which is preliminary data.</text>
</comment>
<evidence type="ECO:0000256" key="6">
    <source>
        <dbReference type="RuleBase" id="RU003355"/>
    </source>
</evidence>
<organism evidence="8 9">
    <name type="scientific">candidate division WOR-1 bacterium RIFOXYC12_FULL_54_18</name>
    <dbReference type="NCBI Taxonomy" id="1802584"/>
    <lineage>
        <taxon>Bacteria</taxon>
        <taxon>Bacillati</taxon>
        <taxon>Saganbacteria</taxon>
    </lineage>
</organism>
<dbReference type="InterPro" id="IPR036852">
    <property type="entry name" value="Peptidase_S8/S53_dom_sf"/>
</dbReference>
<keyword evidence="2 5" id="KW-0645">Protease</keyword>
<keyword evidence="4 5" id="KW-0720">Serine protease</keyword>
<dbReference type="PROSITE" id="PS00138">
    <property type="entry name" value="SUBTILASE_SER"/>
    <property type="match status" value="1"/>
</dbReference>
<dbReference type="Proteomes" id="UP000178602">
    <property type="component" value="Unassembled WGS sequence"/>
</dbReference>
<evidence type="ECO:0000256" key="3">
    <source>
        <dbReference type="ARBA" id="ARBA00022801"/>
    </source>
</evidence>
<evidence type="ECO:0000256" key="5">
    <source>
        <dbReference type="PROSITE-ProRule" id="PRU01240"/>
    </source>
</evidence>
<feature type="active site" description="Charge relay system" evidence="5">
    <location>
        <position position="162"/>
    </location>
</feature>
<feature type="active site" description="Charge relay system" evidence="5">
    <location>
        <position position="378"/>
    </location>
</feature>
<proteinExistence type="inferred from homology"/>
<dbReference type="PROSITE" id="PS00136">
    <property type="entry name" value="SUBTILASE_ASP"/>
    <property type="match status" value="1"/>
</dbReference>
<evidence type="ECO:0000313" key="8">
    <source>
        <dbReference type="EMBL" id="OGC28453.1"/>
    </source>
</evidence>
<dbReference type="InterPro" id="IPR000209">
    <property type="entry name" value="Peptidase_S8/S53_dom"/>
</dbReference>
<dbReference type="InterPro" id="IPR023827">
    <property type="entry name" value="Peptidase_S8_Asp-AS"/>
</dbReference>
<dbReference type="InterPro" id="IPR023828">
    <property type="entry name" value="Peptidase_S8_Ser-AS"/>
</dbReference>
<dbReference type="EMBL" id="MEUG01000001">
    <property type="protein sequence ID" value="OGC28453.1"/>
    <property type="molecule type" value="Genomic_DNA"/>
</dbReference>
<dbReference type="Gene3D" id="2.60.40.10">
    <property type="entry name" value="Immunoglobulins"/>
    <property type="match status" value="1"/>
</dbReference>
<dbReference type="InterPro" id="IPR013783">
    <property type="entry name" value="Ig-like_fold"/>
</dbReference>
<dbReference type="GO" id="GO:0006508">
    <property type="term" value="P:proteolysis"/>
    <property type="evidence" value="ECO:0007669"/>
    <property type="project" value="UniProtKB-KW"/>
</dbReference>
<dbReference type="Gene3D" id="2.60.40.4070">
    <property type="match status" value="1"/>
</dbReference>
<dbReference type="PANTHER" id="PTHR43806:SF11">
    <property type="entry name" value="CEREVISIN-RELATED"/>
    <property type="match status" value="1"/>
</dbReference>
<evidence type="ECO:0000256" key="2">
    <source>
        <dbReference type="ARBA" id="ARBA00022670"/>
    </source>
</evidence>
<dbReference type="Pfam" id="PF00082">
    <property type="entry name" value="Peptidase_S8"/>
    <property type="match status" value="1"/>
</dbReference>
<dbReference type="PANTHER" id="PTHR43806">
    <property type="entry name" value="PEPTIDASE S8"/>
    <property type="match status" value="1"/>
</dbReference>
<comment type="similarity">
    <text evidence="1 5 6">Belongs to the peptidase S8 family.</text>
</comment>
<evidence type="ECO:0000256" key="1">
    <source>
        <dbReference type="ARBA" id="ARBA00011073"/>
    </source>
</evidence>
<dbReference type="PRINTS" id="PR00723">
    <property type="entry name" value="SUBTILISIN"/>
</dbReference>
<gene>
    <name evidence="8" type="ORF">A3K49_05740</name>
</gene>
<dbReference type="Gene3D" id="3.40.50.200">
    <property type="entry name" value="Peptidase S8/S53 domain"/>
    <property type="match status" value="1"/>
</dbReference>
<dbReference type="SUPFAM" id="SSF52743">
    <property type="entry name" value="Subtilisin-like"/>
    <property type="match status" value="1"/>
</dbReference>
<keyword evidence="3 5" id="KW-0378">Hydrolase</keyword>
<dbReference type="AlphaFoldDB" id="A0A1F4T8U0"/>
<evidence type="ECO:0000259" key="7">
    <source>
        <dbReference type="Pfam" id="PF00082"/>
    </source>
</evidence>
<reference evidence="8 9" key="1">
    <citation type="journal article" date="2016" name="Nat. Commun.">
        <title>Thousands of microbial genomes shed light on interconnected biogeochemical processes in an aquifer system.</title>
        <authorList>
            <person name="Anantharaman K."/>
            <person name="Brown C.T."/>
            <person name="Hug L.A."/>
            <person name="Sharon I."/>
            <person name="Castelle C.J."/>
            <person name="Probst A.J."/>
            <person name="Thomas B.C."/>
            <person name="Singh A."/>
            <person name="Wilkins M.J."/>
            <person name="Karaoz U."/>
            <person name="Brodie E.L."/>
            <person name="Williams K.H."/>
            <person name="Hubbard S.S."/>
            <person name="Banfield J.F."/>
        </authorList>
    </citation>
    <scope>NUCLEOTIDE SEQUENCE [LARGE SCALE GENOMIC DNA]</scope>
</reference>
<dbReference type="PROSITE" id="PS51892">
    <property type="entry name" value="SUBTILASE"/>
    <property type="match status" value="1"/>
</dbReference>
<feature type="domain" description="Peptidase S8/S53" evidence="7">
    <location>
        <begin position="157"/>
        <end position="429"/>
    </location>
</feature>
<dbReference type="InterPro" id="IPR050131">
    <property type="entry name" value="Peptidase_S8_subtilisin-like"/>
</dbReference>
<dbReference type="InterPro" id="IPR022398">
    <property type="entry name" value="Peptidase_S8_His-AS"/>
</dbReference>
<sequence>MRRTAIAIILAIFLAASVIAEITPGQVIVKFKPGVFSSPVPAGAISSATIGAASIRALSEKHGIYRYKQIYSEALKVRPDWKHLENDYILFFPTAESPSKIIDEFKKDQNVVAAHVNGVIRAFQVAPNDTYFGQEWGLTKISAPNAWDRTTGTASNIVAVMDTGLNYNHEDIVGKVDLTHAKDLYNGDNDPMDDNGHGTAISGVIGAISNNSKGIAGVDWQVTILPIKVLNRDGVGDPSTISAGLAYLAALKSSGVNIVAANLSLGQYNDGSDRYLEENPANMRDRCQEAYDQGIVIVAAAGNGSVDWNTYPAYYPTVLAVSATATDDKRSVWSGIDEQTFKTQGSNYGSWVDVAAPGTNIFSMNKDGSYSAGWNGTSLAAPFVAGAVSLLKAAETTLTNAQIMDRLKKTADPIDDLQEPTYKGLLGSGRLNLSQAVTGLITEISAPISDSYLKGVVEIHGTASGWNFAGYTIEAYRATSLETIVAQSALEVEGGLLASWNTGGINGEITLKLRASSTTGGSSESSTIVIIDNTPPDVVVTYPTAGGSIEGRVTIAGRATDENLQNYVIDYGEGASPAYYQTLGTFYASASGALATWETTGLSGPYVLRLTATDKAGNVSTSALSVNITRVASSLSPGVLTFALPNPFDRRLGASTTFYYQLPANANTSVNLFDLGGNMIWQKSYLAGENGAKAGENNPAWDGKNLFGANVQTGVYLYQIVSDRKVVGRGKVIILN</sequence>
<dbReference type="InterPro" id="IPR015500">
    <property type="entry name" value="Peptidase_S8_subtilisin-rel"/>
</dbReference>